<evidence type="ECO:0000313" key="2">
    <source>
        <dbReference type="Proteomes" id="UP000290289"/>
    </source>
</evidence>
<gene>
    <name evidence="1" type="ORF">DVH24_019927</name>
</gene>
<accession>A0A498I260</accession>
<keyword evidence="2" id="KW-1185">Reference proteome</keyword>
<name>A0A498I260_MALDO</name>
<protein>
    <submittedName>
        <fullName evidence="1">Uncharacterized protein</fullName>
    </submittedName>
</protein>
<comment type="caution">
    <text evidence="1">The sequence shown here is derived from an EMBL/GenBank/DDBJ whole genome shotgun (WGS) entry which is preliminary data.</text>
</comment>
<sequence>MIPFNEFQTILNSFLTTCCGAKNIHKAIRGFLTKEDKTTLGAYRDSHAQAVGNYPSTNSKVPKIANQLAKYYTYSIIPKTFLLK</sequence>
<dbReference type="Proteomes" id="UP000290289">
    <property type="component" value="Chromosome 14"/>
</dbReference>
<dbReference type="EMBL" id="RDQH01000340">
    <property type="protein sequence ID" value="RXH77039.1"/>
    <property type="molecule type" value="Genomic_DNA"/>
</dbReference>
<proteinExistence type="predicted"/>
<organism evidence="1 2">
    <name type="scientific">Malus domestica</name>
    <name type="common">Apple</name>
    <name type="synonym">Pyrus malus</name>
    <dbReference type="NCBI Taxonomy" id="3750"/>
    <lineage>
        <taxon>Eukaryota</taxon>
        <taxon>Viridiplantae</taxon>
        <taxon>Streptophyta</taxon>
        <taxon>Embryophyta</taxon>
        <taxon>Tracheophyta</taxon>
        <taxon>Spermatophyta</taxon>
        <taxon>Magnoliopsida</taxon>
        <taxon>eudicotyledons</taxon>
        <taxon>Gunneridae</taxon>
        <taxon>Pentapetalae</taxon>
        <taxon>rosids</taxon>
        <taxon>fabids</taxon>
        <taxon>Rosales</taxon>
        <taxon>Rosaceae</taxon>
        <taxon>Amygdaloideae</taxon>
        <taxon>Maleae</taxon>
        <taxon>Malus</taxon>
    </lineage>
</organism>
<evidence type="ECO:0000313" key="1">
    <source>
        <dbReference type="EMBL" id="RXH77039.1"/>
    </source>
</evidence>
<dbReference type="AlphaFoldDB" id="A0A498I260"/>
<reference evidence="1 2" key="1">
    <citation type="submission" date="2018-10" db="EMBL/GenBank/DDBJ databases">
        <title>A high-quality apple genome assembly.</title>
        <authorList>
            <person name="Hu J."/>
        </authorList>
    </citation>
    <scope>NUCLEOTIDE SEQUENCE [LARGE SCALE GENOMIC DNA]</scope>
    <source>
        <strain evidence="2">cv. HFTH1</strain>
        <tissue evidence="1">Young leaf</tissue>
    </source>
</reference>